<dbReference type="EMBL" id="JBJKFK010000372">
    <property type="protein sequence ID" value="KAL3317519.1"/>
    <property type="molecule type" value="Genomic_DNA"/>
</dbReference>
<feature type="compositionally biased region" description="Basic and acidic residues" evidence="4">
    <location>
        <begin position="193"/>
        <end position="204"/>
    </location>
</feature>
<evidence type="ECO:0000313" key="5">
    <source>
        <dbReference type="EMBL" id="KAL3317519.1"/>
    </source>
</evidence>
<evidence type="ECO:0000256" key="2">
    <source>
        <dbReference type="ARBA" id="ARBA00022737"/>
    </source>
</evidence>
<dbReference type="PANTHER" id="PTHR23311">
    <property type="entry name" value="HEAT SHOCK REGULATED 2"/>
    <property type="match status" value="1"/>
</dbReference>
<sequence length="364" mass="42996">MDFTVGAKNVKIDTKWICNKLEISNPDHDKVKTIVLRGTPNEKISTLGISMLPFTNLKLLDLSRNSIKVLDGLDHLRILENLNLYFNVIEDYREITKLRYNTALKIIDLRLNPIARKDPDYRIFLISKLAYLSTLDNRSVTEVERRTALQSDSGLFTQLEEPKQPLKHLVYSPESENELSSAIRYFEMEKYSPEHDTGNTHDTQKNGFPHYHHNCEGEHSHAFTRYSTIKPANFQDYDSFSQKQKSDQRHNYFSYSYPSSNGNPHDNSLRSSILERENEELKREVEYLRKFIKEERRGRRIKRGKSSHYEEAMNNLRIDSERFRSELDASRQRYLLSDREDYDYSPLRPDPRAYSHSLHRNRVK</sequence>
<evidence type="ECO:0000313" key="6">
    <source>
        <dbReference type="Proteomes" id="UP001626550"/>
    </source>
</evidence>
<evidence type="ECO:0000256" key="4">
    <source>
        <dbReference type="SAM" id="MobiDB-lite"/>
    </source>
</evidence>
<dbReference type="SUPFAM" id="SSF52058">
    <property type="entry name" value="L domain-like"/>
    <property type="match status" value="1"/>
</dbReference>
<dbReference type="PANTHER" id="PTHR23311:SF5">
    <property type="entry name" value="CENTROSOMAL PROTEIN OF 72 KDA"/>
    <property type="match status" value="1"/>
</dbReference>
<keyword evidence="3" id="KW-0175">Coiled coil</keyword>
<comment type="caution">
    <text evidence="5">The sequence shown here is derived from an EMBL/GenBank/DDBJ whole genome shotgun (WGS) entry which is preliminary data.</text>
</comment>
<evidence type="ECO:0000256" key="1">
    <source>
        <dbReference type="ARBA" id="ARBA00022614"/>
    </source>
</evidence>
<dbReference type="InterPro" id="IPR001611">
    <property type="entry name" value="Leu-rich_rpt"/>
</dbReference>
<dbReference type="AlphaFoldDB" id="A0ABD2QDA4"/>
<dbReference type="Proteomes" id="UP001626550">
    <property type="component" value="Unassembled WGS sequence"/>
</dbReference>
<dbReference type="Gene3D" id="3.80.10.10">
    <property type="entry name" value="Ribonuclease Inhibitor"/>
    <property type="match status" value="1"/>
</dbReference>
<dbReference type="InterPro" id="IPR032675">
    <property type="entry name" value="LRR_dom_sf"/>
</dbReference>
<gene>
    <name evidence="5" type="primary">CEP72</name>
    <name evidence="5" type="ORF">Ciccas_003829</name>
</gene>
<feature type="region of interest" description="Disordered" evidence="4">
    <location>
        <begin position="193"/>
        <end position="213"/>
    </location>
</feature>
<proteinExistence type="predicted"/>
<reference evidence="5 6" key="1">
    <citation type="submission" date="2024-11" db="EMBL/GenBank/DDBJ databases">
        <title>Adaptive evolution of stress response genes in parasites aligns with host niche diversity.</title>
        <authorList>
            <person name="Hahn C."/>
            <person name="Resl P."/>
        </authorList>
    </citation>
    <scope>NUCLEOTIDE SEQUENCE [LARGE SCALE GENOMIC DNA]</scope>
    <source>
        <strain evidence="5">EGGRZ-B1_66</strain>
        <tissue evidence="5">Body</tissue>
    </source>
</reference>
<feature type="region of interest" description="Disordered" evidence="4">
    <location>
        <begin position="341"/>
        <end position="364"/>
    </location>
</feature>
<dbReference type="InterPro" id="IPR055320">
    <property type="entry name" value="CEP72-like"/>
</dbReference>
<name>A0ABD2QDA4_9PLAT</name>
<dbReference type="PROSITE" id="PS51450">
    <property type="entry name" value="LRR"/>
    <property type="match status" value="1"/>
</dbReference>
<keyword evidence="2" id="KW-0677">Repeat</keyword>
<accession>A0ABD2QDA4</accession>
<evidence type="ECO:0000256" key="3">
    <source>
        <dbReference type="ARBA" id="ARBA00023054"/>
    </source>
</evidence>
<feature type="compositionally biased region" description="Polar residues" evidence="4">
    <location>
        <begin position="251"/>
        <end position="269"/>
    </location>
</feature>
<protein>
    <submittedName>
        <fullName evidence="5">Centrosomal protein 72kDa</fullName>
    </submittedName>
</protein>
<feature type="region of interest" description="Disordered" evidence="4">
    <location>
        <begin position="240"/>
        <end position="269"/>
    </location>
</feature>
<keyword evidence="6" id="KW-1185">Reference proteome</keyword>
<organism evidence="5 6">
    <name type="scientific">Cichlidogyrus casuarinus</name>
    <dbReference type="NCBI Taxonomy" id="1844966"/>
    <lineage>
        <taxon>Eukaryota</taxon>
        <taxon>Metazoa</taxon>
        <taxon>Spiralia</taxon>
        <taxon>Lophotrochozoa</taxon>
        <taxon>Platyhelminthes</taxon>
        <taxon>Monogenea</taxon>
        <taxon>Monopisthocotylea</taxon>
        <taxon>Dactylogyridea</taxon>
        <taxon>Ancyrocephalidae</taxon>
        <taxon>Cichlidogyrus</taxon>
    </lineage>
</organism>
<keyword evidence="1" id="KW-0433">Leucine-rich repeat</keyword>